<dbReference type="Gene3D" id="2.40.160.20">
    <property type="match status" value="1"/>
</dbReference>
<gene>
    <name evidence="2" type="ORF">Cabys_3214</name>
    <name evidence="3" type="ORF">Calab_0406</name>
</gene>
<dbReference type="KEGG" id="caby:Cabys_3214"/>
<keyword evidence="1" id="KW-0732">Signal</keyword>
<dbReference type="Proteomes" id="UP000183868">
    <property type="component" value="Chromosome"/>
</dbReference>
<keyword evidence="4" id="KW-1185">Reference proteome</keyword>
<dbReference type="InParanoid" id="H1XQG4"/>
<protein>
    <submittedName>
        <fullName evidence="2">Outer membrane protein beta-barrel domain-containing protein</fullName>
    </submittedName>
</protein>
<reference evidence="2 5" key="2">
    <citation type="submission" date="2016-11" db="EMBL/GenBank/DDBJ databases">
        <title>Genomic analysis of Caldithrix abyssi and proposal of a novel bacterial phylum Caldithrichaeota.</title>
        <authorList>
            <person name="Kublanov I."/>
            <person name="Sigalova O."/>
            <person name="Gavrilov S."/>
            <person name="Lebedinsky A."/>
            <person name="Ivanova N."/>
            <person name="Daum C."/>
            <person name="Reddy T."/>
            <person name="Klenk H.P."/>
            <person name="Goker M."/>
            <person name="Reva O."/>
            <person name="Miroshnichenko M."/>
            <person name="Kyprides N."/>
            <person name="Woyke T."/>
            <person name="Gelfand M."/>
        </authorList>
    </citation>
    <scope>NUCLEOTIDE SEQUENCE [LARGE SCALE GENOMIC DNA]</scope>
    <source>
        <strain evidence="2 5">LF13</strain>
    </source>
</reference>
<dbReference type="HOGENOM" id="CLU_1329890_0_0_0"/>
<accession>H1XQG4</accession>
<organism evidence="3 4">
    <name type="scientific">Caldithrix abyssi DSM 13497</name>
    <dbReference type="NCBI Taxonomy" id="880073"/>
    <lineage>
        <taxon>Bacteria</taxon>
        <taxon>Pseudomonadati</taxon>
        <taxon>Calditrichota</taxon>
        <taxon>Calditrichia</taxon>
        <taxon>Calditrichales</taxon>
        <taxon>Calditrichaceae</taxon>
        <taxon>Caldithrix</taxon>
    </lineage>
</organism>
<dbReference type="AlphaFoldDB" id="H1XQG4"/>
<dbReference type="InterPro" id="IPR011250">
    <property type="entry name" value="OMP/PagP_B-barrel"/>
</dbReference>
<evidence type="ECO:0000256" key="1">
    <source>
        <dbReference type="SAM" id="SignalP"/>
    </source>
</evidence>
<dbReference type="RefSeq" id="WP_006926966.1">
    <property type="nucleotide sequence ID" value="NZ_CM001402.1"/>
</dbReference>
<reference evidence="3 4" key="1">
    <citation type="submission" date="2011-09" db="EMBL/GenBank/DDBJ databases">
        <title>The permanent draft genome of Caldithrix abyssi DSM 13497.</title>
        <authorList>
            <consortium name="US DOE Joint Genome Institute (JGI-PGF)"/>
            <person name="Lucas S."/>
            <person name="Han J."/>
            <person name="Lapidus A."/>
            <person name="Bruce D."/>
            <person name="Goodwin L."/>
            <person name="Pitluck S."/>
            <person name="Peters L."/>
            <person name="Kyrpides N."/>
            <person name="Mavromatis K."/>
            <person name="Ivanova N."/>
            <person name="Mikhailova N."/>
            <person name="Chertkov O."/>
            <person name="Detter J.C."/>
            <person name="Tapia R."/>
            <person name="Han C."/>
            <person name="Land M."/>
            <person name="Hauser L."/>
            <person name="Markowitz V."/>
            <person name="Cheng J.-F."/>
            <person name="Hugenholtz P."/>
            <person name="Woyke T."/>
            <person name="Wu D."/>
            <person name="Spring S."/>
            <person name="Brambilla E."/>
            <person name="Klenk H.-P."/>
            <person name="Eisen J.A."/>
        </authorList>
    </citation>
    <scope>NUCLEOTIDE SEQUENCE [LARGE SCALE GENOMIC DNA]</scope>
    <source>
        <strain evidence="3 4">DSM 13497</strain>
    </source>
</reference>
<proteinExistence type="predicted"/>
<evidence type="ECO:0000313" key="4">
    <source>
        <dbReference type="Proteomes" id="UP000004671"/>
    </source>
</evidence>
<dbReference type="EMBL" id="CM001402">
    <property type="protein sequence ID" value="EHO40051.1"/>
    <property type="molecule type" value="Genomic_DNA"/>
</dbReference>
<dbReference type="Proteomes" id="UP000004671">
    <property type="component" value="Chromosome"/>
</dbReference>
<name>H1XQG4_CALAY</name>
<dbReference type="SUPFAM" id="SSF56925">
    <property type="entry name" value="OMPA-like"/>
    <property type="match status" value="1"/>
</dbReference>
<dbReference type="PaxDb" id="880073-Calab_0406"/>
<evidence type="ECO:0000313" key="5">
    <source>
        <dbReference type="Proteomes" id="UP000183868"/>
    </source>
</evidence>
<dbReference type="EMBL" id="CP018099">
    <property type="protein sequence ID" value="APF19962.1"/>
    <property type="molecule type" value="Genomic_DNA"/>
</dbReference>
<feature type="signal peptide" evidence="1">
    <location>
        <begin position="1"/>
        <end position="18"/>
    </location>
</feature>
<evidence type="ECO:0000313" key="2">
    <source>
        <dbReference type="EMBL" id="APF19962.1"/>
    </source>
</evidence>
<feature type="chain" id="PRO_5010834576" evidence="1">
    <location>
        <begin position="19"/>
        <end position="206"/>
    </location>
</feature>
<evidence type="ECO:0000313" key="3">
    <source>
        <dbReference type="EMBL" id="EHO40051.1"/>
    </source>
</evidence>
<sequence length="206" mass="23774" precursor="true">MFRFFFPLFLICFKLLFAQNTPPSSANALQLQLTNLNGIIHLGPLYGGALSLQHHLSPALALRLGIEPTYIDRHSESEVTDTLFVTRRWKDYQYYRGLGANLDALYYLNGGKPVKPYLGGGVGIFYKKQKEANSRYELQIWNLQLIAGVAWFVKPNFSVELEYGLRFENRVFTYDYQLPPNAIKKVEQTNQQFYSKPITILLSLYF</sequence>